<accession>B9RYE8</accession>
<dbReference type="STRING" id="3988.B9RYE8"/>
<keyword evidence="2" id="KW-0813">Transport</keyword>
<dbReference type="Gene3D" id="1.20.1250.20">
    <property type="entry name" value="MFS general substrate transporter like domains"/>
    <property type="match status" value="1"/>
</dbReference>
<keyword evidence="1" id="KW-1133">Transmembrane helix</keyword>
<reference evidence="3" key="1">
    <citation type="journal article" date="2010" name="Nat. Biotechnol.">
        <title>Draft genome sequence of the oilseed species Ricinus communis.</title>
        <authorList>
            <person name="Chan A.P."/>
            <person name="Crabtree J."/>
            <person name="Zhao Q."/>
            <person name="Lorenzi H."/>
            <person name="Orvis J."/>
            <person name="Puiu D."/>
            <person name="Melake-Berhan A."/>
            <person name="Jones K.M."/>
            <person name="Redman J."/>
            <person name="Chen G."/>
            <person name="Cahoon E.B."/>
            <person name="Gedil M."/>
            <person name="Stanke M."/>
            <person name="Haas B.J."/>
            <person name="Wortman J.R."/>
            <person name="Fraser-Liggett C.M."/>
            <person name="Ravel J."/>
            <person name="Rabinowicz P.D."/>
        </authorList>
    </citation>
    <scope>NUCLEOTIDE SEQUENCE [LARGE SCALE GENOMIC DNA]</scope>
    <source>
        <strain evidence="3">cv. Hale</strain>
    </source>
</reference>
<keyword evidence="3" id="KW-1185">Reference proteome</keyword>
<feature type="transmembrane region" description="Helical" evidence="1">
    <location>
        <begin position="12"/>
        <end position="37"/>
    </location>
</feature>
<keyword evidence="1" id="KW-0812">Transmembrane</keyword>
<evidence type="ECO:0000313" key="3">
    <source>
        <dbReference type="Proteomes" id="UP000008311"/>
    </source>
</evidence>
<dbReference type="AlphaFoldDB" id="B9RYE8"/>
<dbReference type="Proteomes" id="UP000008311">
    <property type="component" value="Unassembled WGS sequence"/>
</dbReference>
<proteinExistence type="predicted"/>
<dbReference type="InterPro" id="IPR036259">
    <property type="entry name" value="MFS_trans_sf"/>
</dbReference>
<sequence>MLLLDQEYGYAVLFCLLKLLIVSLFPLVYSLIFLPFVSESPRWLLVRLRSREALDILKRFARLNGKELPPNLALANPSSPKLGGGAGIKAETKAGENEGLWGTPWAAKQMIRLCQCINGDSCSSYRYYSLGLHKPTYALLAVFIDAGGFHSTSTGCLWSFKSIPFFPCIGLLSVFSGVLSLWLPETGNAPLYETLKQQEEDEKQTCEIR</sequence>
<dbReference type="InParanoid" id="B9RYE8"/>
<keyword evidence="2" id="KW-0762">Sugar transport</keyword>
<dbReference type="EMBL" id="EQ973830">
    <property type="protein sequence ID" value="EEF43657.1"/>
    <property type="molecule type" value="Genomic_DNA"/>
</dbReference>
<keyword evidence="1" id="KW-0472">Membrane</keyword>
<organism evidence="2 3">
    <name type="scientific">Ricinus communis</name>
    <name type="common">Castor bean</name>
    <dbReference type="NCBI Taxonomy" id="3988"/>
    <lineage>
        <taxon>Eukaryota</taxon>
        <taxon>Viridiplantae</taxon>
        <taxon>Streptophyta</taxon>
        <taxon>Embryophyta</taxon>
        <taxon>Tracheophyta</taxon>
        <taxon>Spermatophyta</taxon>
        <taxon>Magnoliopsida</taxon>
        <taxon>eudicotyledons</taxon>
        <taxon>Gunneridae</taxon>
        <taxon>Pentapetalae</taxon>
        <taxon>rosids</taxon>
        <taxon>fabids</taxon>
        <taxon>Malpighiales</taxon>
        <taxon>Euphorbiaceae</taxon>
        <taxon>Acalyphoideae</taxon>
        <taxon>Acalypheae</taxon>
        <taxon>Ricinus</taxon>
    </lineage>
</organism>
<protein>
    <submittedName>
        <fullName evidence="2">Sugar transporter, putative</fullName>
    </submittedName>
</protein>
<evidence type="ECO:0000256" key="1">
    <source>
        <dbReference type="SAM" id="Phobius"/>
    </source>
</evidence>
<name>B9RYE8_RICCO</name>
<dbReference type="eggNOG" id="KOG0255">
    <property type="taxonomic scope" value="Eukaryota"/>
</dbReference>
<gene>
    <name evidence="2" type="ORF">RCOM_0812520</name>
</gene>
<evidence type="ECO:0000313" key="2">
    <source>
        <dbReference type="EMBL" id="EEF43657.1"/>
    </source>
</evidence>